<dbReference type="InterPro" id="IPR022417">
    <property type="entry name" value="Porphobilin_deaminase_N"/>
</dbReference>
<dbReference type="Gene3D" id="3.40.1010.10">
    <property type="entry name" value="Cobalt-precorrin-4 Transmethylase, Domain 1"/>
    <property type="match status" value="1"/>
</dbReference>
<accession>B6YQR9</accession>
<dbReference type="CDD" id="cd00494">
    <property type="entry name" value="PBP2_HMBS"/>
    <property type="match status" value="1"/>
</dbReference>
<dbReference type="HOGENOM" id="CLU_011276_6_0_10"/>
<evidence type="ECO:0000256" key="8">
    <source>
        <dbReference type="ARBA" id="ARBA00025705"/>
    </source>
</evidence>
<dbReference type="InterPro" id="IPR014777">
    <property type="entry name" value="4pyrrole_Mease_sub1"/>
</dbReference>
<dbReference type="eggNOG" id="COG0181">
    <property type="taxonomic scope" value="Bacteria"/>
</dbReference>
<dbReference type="Pfam" id="PF02602">
    <property type="entry name" value="HEM4"/>
    <property type="match status" value="1"/>
</dbReference>
<dbReference type="Gene3D" id="3.40.50.10090">
    <property type="match status" value="2"/>
</dbReference>
<feature type="domain" description="Tetrapyrrole methylase" evidence="11">
    <location>
        <begin position="236"/>
        <end position="437"/>
    </location>
</feature>
<dbReference type="SUPFAM" id="SSF53850">
    <property type="entry name" value="Periplasmic binding protein-like II"/>
    <property type="match status" value="1"/>
</dbReference>
<dbReference type="CDD" id="cd06578">
    <property type="entry name" value="HemD"/>
    <property type="match status" value="1"/>
</dbReference>
<keyword evidence="6" id="KW-0949">S-adenosyl-L-methionine</keyword>
<dbReference type="EC" id="2.5.1.61" evidence="10"/>
<sequence length="682" mass="77339">MDTSKFSKGNLRVISRNSPLSLLQVKEVFSFFPNIDYQLITIESFGDKNKHVALFDISNVSSFFLEEESISDFFTRELDEALIYNKADIAVHSAKDLPYPLPYDLELFALFQAMDKSDSLISRNNLTLEQLPPRARVGTSSQKRKTELLKIRPDLEVVSIRGNIEERIAKMDNGFIDALIVATCALIRLGMEARIACILPFETHSLQGNLAIVGRKNDKNVKNLFCIQDIRKRYGKVSLVGFGPGDPDLLTIGGYKALLSADIIFYDDLLNQEFLSRFLVEKVYVGKRKEVHRFHQGEINEFLYREAISGKRVVRLKGGDPMIFAHGREEIDFLQSRFVEVNIIPGISSGIAMSSYTHIPLTYRGLASSVAFVTGHSEENIQVPTTDTLVYYMSGANLSVIARKLIAVGRREDLPVALIYSVSLPNQKIWYSSLKELQYSIIKYPTPILLIIGEVVSFEKKETCKSQVLLTGTSNETSIRYVNAIHTPLIKINKIENNKRLYTSIKEISVFDWIIFTSRYGVYYFFESLNEMKLDMKVLSAVYIASVGKATSLELNKHGFYADIESESESAEGLINYFKVMRLTRKRILLPRSNRGLKYLSELLEQLGNEVIDIPVYTNEINDKAEKVDLSFFQKIVFSSPSGVNAFIQLYRMLPSGIQMIAKGKTTFSSLFSFFKIDSIRN</sequence>
<keyword evidence="15" id="KW-1185">Reference proteome</keyword>
<dbReference type="EMBL" id="AP010656">
    <property type="protein sequence ID" value="BAG83541.1"/>
    <property type="molecule type" value="Genomic_DNA"/>
</dbReference>
<evidence type="ECO:0000256" key="2">
    <source>
        <dbReference type="ARBA" id="ARBA00004735"/>
    </source>
</evidence>
<dbReference type="GO" id="GO:0004852">
    <property type="term" value="F:uroporphyrinogen-III synthase activity"/>
    <property type="evidence" value="ECO:0007669"/>
    <property type="project" value="InterPro"/>
</dbReference>
<proteinExistence type="inferred from homology"/>
<comment type="catalytic activity">
    <reaction evidence="9">
        <text>4 porphobilinogen + H2O = hydroxymethylbilane + 4 NH4(+)</text>
        <dbReference type="Rhea" id="RHEA:13185"/>
        <dbReference type="ChEBI" id="CHEBI:15377"/>
        <dbReference type="ChEBI" id="CHEBI:28938"/>
        <dbReference type="ChEBI" id="CHEBI:57845"/>
        <dbReference type="ChEBI" id="CHEBI:58126"/>
        <dbReference type="EC" id="2.5.1.61"/>
    </reaction>
</comment>
<evidence type="ECO:0000259" key="12">
    <source>
        <dbReference type="Pfam" id="PF01379"/>
    </source>
</evidence>
<evidence type="ECO:0000313" key="14">
    <source>
        <dbReference type="EMBL" id="BAG83541.1"/>
    </source>
</evidence>
<dbReference type="GO" id="GO:0032259">
    <property type="term" value="P:methylation"/>
    <property type="evidence" value="ECO:0007669"/>
    <property type="project" value="UniProtKB-KW"/>
</dbReference>
<dbReference type="PRINTS" id="PR00151">
    <property type="entry name" value="PORPHBDMNASE"/>
</dbReference>
<dbReference type="GO" id="GO:0004851">
    <property type="term" value="F:uroporphyrin-III C-methyltransferase activity"/>
    <property type="evidence" value="ECO:0007669"/>
    <property type="project" value="TreeGrafter"/>
</dbReference>
<dbReference type="eggNOG" id="COG1587">
    <property type="taxonomic scope" value="Bacteria"/>
</dbReference>
<dbReference type="GO" id="GO:0005737">
    <property type="term" value="C:cytoplasm"/>
    <property type="evidence" value="ECO:0007669"/>
    <property type="project" value="UniProtKB-UniRule"/>
</dbReference>
<dbReference type="AlphaFoldDB" id="B6YQR9"/>
<evidence type="ECO:0000256" key="1">
    <source>
        <dbReference type="ARBA" id="ARBA00002869"/>
    </source>
</evidence>
<dbReference type="Pfam" id="PF00590">
    <property type="entry name" value="TP_methylase"/>
    <property type="match status" value="1"/>
</dbReference>
<organism evidence="14 15">
    <name type="scientific">Azobacteroides pseudotrichonymphae genomovar. CFP2</name>
    <dbReference type="NCBI Taxonomy" id="511995"/>
    <lineage>
        <taxon>Bacteria</taxon>
        <taxon>Pseudomonadati</taxon>
        <taxon>Bacteroidota</taxon>
        <taxon>Bacteroidia</taxon>
        <taxon>Bacteroidales</taxon>
        <taxon>Candidatus Azobacteroides</taxon>
    </lineage>
</organism>
<dbReference type="InterPro" id="IPR014776">
    <property type="entry name" value="4pyrrole_Mease_sub2"/>
</dbReference>
<evidence type="ECO:0000256" key="7">
    <source>
        <dbReference type="ARBA" id="ARBA00023244"/>
    </source>
</evidence>
<dbReference type="CDD" id="cd11642">
    <property type="entry name" value="SUMT"/>
    <property type="match status" value="1"/>
</dbReference>
<comment type="function">
    <text evidence="1">Tetrapolymerization of the monopyrrole PBG into the hydroxymethylbilane pre-uroporphyrinogen in several discrete steps.</text>
</comment>
<dbReference type="InterPro" id="IPR006366">
    <property type="entry name" value="CobA/CysG_C"/>
</dbReference>
<evidence type="ECO:0000259" key="13">
    <source>
        <dbReference type="Pfam" id="PF02602"/>
    </source>
</evidence>
<dbReference type="Gene3D" id="3.30.950.10">
    <property type="entry name" value="Methyltransferase, Cobalt-precorrin-4 Transmethylase, Domain 2"/>
    <property type="match status" value="1"/>
</dbReference>
<comment type="pathway">
    <text evidence="8">Porphyrin-containing compound metabolism; siroheme biosynthesis; precorrin-2 from uroporphyrinogen III: step 1/1.</text>
</comment>
<dbReference type="InterPro" id="IPR036108">
    <property type="entry name" value="4pyrrol_syn_uPrphyn_synt_sf"/>
</dbReference>
<feature type="domain" description="Porphobilinogen deaminase N-terminal" evidence="12">
    <location>
        <begin position="11"/>
        <end position="222"/>
    </location>
</feature>
<dbReference type="NCBIfam" id="NF004790">
    <property type="entry name" value="PRK06136.1"/>
    <property type="match status" value="1"/>
</dbReference>
<keyword evidence="7" id="KW-0627">Porphyrin biosynthesis</keyword>
<dbReference type="InterPro" id="IPR035996">
    <property type="entry name" value="4pyrrol_Methylase_sf"/>
</dbReference>
<feature type="domain" description="Tetrapyrrole biosynthesis uroporphyrinogen III synthase" evidence="13">
    <location>
        <begin position="482"/>
        <end position="669"/>
    </location>
</feature>
<dbReference type="KEGG" id="aps:CFPG_278"/>
<evidence type="ECO:0000256" key="4">
    <source>
        <dbReference type="ARBA" id="ARBA00022603"/>
    </source>
</evidence>
<evidence type="ECO:0000256" key="6">
    <source>
        <dbReference type="ARBA" id="ARBA00022691"/>
    </source>
</evidence>
<keyword evidence="5" id="KW-0808">Transferase</keyword>
<dbReference type="RefSeq" id="WP_012573302.1">
    <property type="nucleotide sequence ID" value="NC_011565.1"/>
</dbReference>
<name>B6YQR9_AZOPC</name>
<dbReference type="FunFam" id="3.40.1010.10:FF:000001">
    <property type="entry name" value="Siroheme synthase"/>
    <property type="match status" value="1"/>
</dbReference>
<comment type="pathway">
    <text evidence="2">Porphyrin-containing compound metabolism; protoporphyrin-IX biosynthesis; coproporphyrinogen-III from 5-aminolevulinate: step 2/4.</text>
</comment>
<evidence type="ECO:0000256" key="10">
    <source>
        <dbReference type="NCBIfam" id="TIGR00212"/>
    </source>
</evidence>
<dbReference type="Gene3D" id="3.40.190.10">
    <property type="entry name" value="Periplasmic binding protein-like II"/>
    <property type="match status" value="2"/>
</dbReference>
<reference evidence="15" key="1">
    <citation type="journal article" date="2008" name="Science">
        <title>Genome of an endosymbiont coupling N2 fixation to cellulolysis within RT protist cells in termite gut.</title>
        <authorList>
            <person name="Hongoh Y."/>
            <person name="Sharma V.K."/>
            <person name="Prakash T."/>
            <person name="Noda S."/>
            <person name="Toh H."/>
            <person name="Taylor T.D."/>
            <person name="Kudo T."/>
            <person name="Sakaki Y."/>
            <person name="Toyoda A."/>
            <person name="Hattori M."/>
            <person name="Ohkuma M."/>
        </authorList>
    </citation>
    <scope>NUCLEOTIDE SEQUENCE [LARGE SCALE GENOMIC DNA]</scope>
</reference>
<dbReference type="STRING" id="511995.CFPG_278"/>
<keyword evidence="4" id="KW-0489">Methyltransferase</keyword>
<dbReference type="eggNOG" id="COG0007">
    <property type="taxonomic scope" value="Bacteria"/>
</dbReference>
<gene>
    <name evidence="14" type="ordered locus">CFPG_278</name>
</gene>
<evidence type="ECO:0000256" key="3">
    <source>
        <dbReference type="ARBA" id="ARBA00005879"/>
    </source>
</evidence>
<dbReference type="PANTHER" id="PTHR45790">
    <property type="entry name" value="SIROHEME SYNTHASE-RELATED"/>
    <property type="match status" value="1"/>
</dbReference>
<dbReference type="NCBIfam" id="TIGR01469">
    <property type="entry name" value="cobA_cysG_Cterm"/>
    <property type="match status" value="1"/>
</dbReference>
<dbReference type="NCBIfam" id="TIGR00212">
    <property type="entry name" value="hemC"/>
    <property type="match status" value="1"/>
</dbReference>
<evidence type="ECO:0000259" key="11">
    <source>
        <dbReference type="Pfam" id="PF00590"/>
    </source>
</evidence>
<evidence type="ECO:0000313" key="15">
    <source>
        <dbReference type="Proteomes" id="UP000000723"/>
    </source>
</evidence>
<dbReference type="Proteomes" id="UP000000723">
    <property type="component" value="Chromosome"/>
</dbReference>
<dbReference type="SUPFAM" id="SSF53790">
    <property type="entry name" value="Tetrapyrrole methylase"/>
    <property type="match status" value="1"/>
</dbReference>
<protein>
    <recommendedName>
        <fullName evidence="10">Hydroxymethylbilane synthase</fullName>
        <ecNumber evidence="10">2.5.1.61</ecNumber>
    </recommendedName>
</protein>
<dbReference type="InterPro" id="IPR003754">
    <property type="entry name" value="4pyrrol_synth_uPrphyn_synth"/>
</dbReference>
<dbReference type="OrthoDB" id="9815856at2"/>
<comment type="similarity">
    <text evidence="3">Belongs to the precorrin methyltransferase family.</text>
</comment>
<dbReference type="PANTHER" id="PTHR45790:SF3">
    <property type="entry name" value="S-ADENOSYL-L-METHIONINE-DEPENDENT UROPORPHYRINOGEN III METHYLTRANSFERASE, CHLOROPLASTIC"/>
    <property type="match status" value="1"/>
</dbReference>
<dbReference type="InterPro" id="IPR000860">
    <property type="entry name" value="HemC"/>
</dbReference>
<evidence type="ECO:0000256" key="5">
    <source>
        <dbReference type="ARBA" id="ARBA00022679"/>
    </source>
</evidence>
<dbReference type="Pfam" id="PF01379">
    <property type="entry name" value="Porphobil_deam"/>
    <property type="match status" value="1"/>
</dbReference>
<evidence type="ECO:0000256" key="9">
    <source>
        <dbReference type="ARBA" id="ARBA00048169"/>
    </source>
</evidence>
<dbReference type="GO" id="GO:0019354">
    <property type="term" value="P:siroheme biosynthetic process"/>
    <property type="evidence" value="ECO:0007669"/>
    <property type="project" value="InterPro"/>
</dbReference>
<dbReference type="InterPro" id="IPR000878">
    <property type="entry name" value="4pyrrol_Mease"/>
</dbReference>
<dbReference type="SUPFAM" id="SSF69618">
    <property type="entry name" value="HemD-like"/>
    <property type="match status" value="1"/>
</dbReference>
<dbReference type="GO" id="GO:0004418">
    <property type="term" value="F:hydroxymethylbilane synthase activity"/>
    <property type="evidence" value="ECO:0007669"/>
    <property type="project" value="UniProtKB-UniRule"/>
</dbReference>
<dbReference type="InterPro" id="IPR050161">
    <property type="entry name" value="Siro_Cobalamin_biosynth"/>
</dbReference>